<proteinExistence type="predicted"/>
<dbReference type="EMBL" id="MK072386">
    <property type="protein sequence ID" value="AYV83134.1"/>
    <property type="molecule type" value="Genomic_DNA"/>
</dbReference>
<reference evidence="2" key="1">
    <citation type="submission" date="2018-10" db="EMBL/GenBank/DDBJ databases">
        <title>Hidden diversity of soil giant viruses.</title>
        <authorList>
            <person name="Schulz F."/>
            <person name="Alteio L."/>
            <person name="Goudeau D."/>
            <person name="Ryan E.M."/>
            <person name="Malmstrom R.R."/>
            <person name="Blanchard J."/>
            <person name="Woyke T."/>
        </authorList>
    </citation>
    <scope>NUCLEOTIDE SEQUENCE</scope>
    <source>
        <strain evidence="2">HYV1</strain>
    </source>
</reference>
<sequence length="60" mass="7030">MAKRIKKKEAIAEKKAQKLTKRIKKKQEIGGKRLIKIRAKETKLRGKLDKKFQNNLSENP</sequence>
<evidence type="ECO:0000313" key="2">
    <source>
        <dbReference type="EMBL" id="AYV83134.1"/>
    </source>
</evidence>
<organism evidence="2">
    <name type="scientific">Hyperionvirus sp</name>
    <dbReference type="NCBI Taxonomy" id="2487770"/>
    <lineage>
        <taxon>Viruses</taxon>
        <taxon>Varidnaviria</taxon>
        <taxon>Bamfordvirae</taxon>
        <taxon>Nucleocytoviricota</taxon>
        <taxon>Megaviricetes</taxon>
        <taxon>Imitervirales</taxon>
        <taxon>Mimiviridae</taxon>
        <taxon>Klosneuvirinae</taxon>
    </lineage>
</organism>
<evidence type="ECO:0000256" key="1">
    <source>
        <dbReference type="SAM" id="MobiDB-lite"/>
    </source>
</evidence>
<protein>
    <submittedName>
        <fullName evidence="2">Uncharacterized protein</fullName>
    </submittedName>
</protein>
<name>A0A3G5A9H4_9VIRU</name>
<feature type="region of interest" description="Disordered" evidence="1">
    <location>
        <begin position="1"/>
        <end position="25"/>
    </location>
</feature>
<accession>A0A3G5A9H4</accession>
<gene>
    <name evidence="2" type="ORF">Hyperionvirus4_99</name>
</gene>